<feature type="domain" description="Ig-like" evidence="11">
    <location>
        <begin position="131"/>
        <end position="228"/>
    </location>
</feature>
<dbReference type="SMART" id="SM00409">
    <property type="entry name" value="IG"/>
    <property type="match status" value="3"/>
</dbReference>
<dbReference type="InterPro" id="IPR003585">
    <property type="entry name" value="Neurexin-like"/>
</dbReference>
<evidence type="ECO:0000256" key="7">
    <source>
        <dbReference type="ARBA" id="ARBA00023136"/>
    </source>
</evidence>
<dbReference type="PROSITE" id="PS50835">
    <property type="entry name" value="IG_LIKE"/>
    <property type="match status" value="3"/>
</dbReference>
<dbReference type="SMART" id="SM00294">
    <property type="entry name" value="4.1m"/>
    <property type="match status" value="1"/>
</dbReference>
<feature type="domain" description="Ig-like" evidence="11">
    <location>
        <begin position="233"/>
        <end position="316"/>
    </location>
</feature>
<dbReference type="InterPro" id="IPR013783">
    <property type="entry name" value="Ig-like_fold"/>
</dbReference>
<name>A0A8X7WYA7_POLSE</name>
<keyword evidence="4" id="KW-0732">Signal</keyword>
<proteinExistence type="inferred from homology"/>
<dbReference type="InterPro" id="IPR036179">
    <property type="entry name" value="Ig-like_dom_sf"/>
</dbReference>
<feature type="transmembrane region" description="Helical" evidence="10">
    <location>
        <begin position="376"/>
        <end position="400"/>
    </location>
</feature>
<evidence type="ECO:0000256" key="10">
    <source>
        <dbReference type="SAM" id="Phobius"/>
    </source>
</evidence>
<feature type="domain" description="Ig-like" evidence="11">
    <location>
        <begin position="34"/>
        <end position="126"/>
    </location>
</feature>
<dbReference type="SUPFAM" id="SSF48726">
    <property type="entry name" value="Immunoglobulin"/>
    <property type="match status" value="3"/>
</dbReference>
<keyword evidence="5" id="KW-0677">Repeat</keyword>
<dbReference type="PANTHER" id="PTHR45889">
    <property type="entry name" value="IG-LIKE DOMAIN-CONTAINING PROTEIN"/>
    <property type="match status" value="1"/>
</dbReference>
<keyword evidence="6 10" id="KW-1133">Transmembrane helix</keyword>
<comment type="subcellular location">
    <subcellularLocation>
        <location evidence="1">Membrane</location>
        <topology evidence="1">Single-pass type I membrane protein</topology>
    </subcellularLocation>
</comment>
<dbReference type="Pfam" id="PF08205">
    <property type="entry name" value="C2-set_2"/>
    <property type="match status" value="1"/>
</dbReference>
<dbReference type="Gene3D" id="2.60.40.10">
    <property type="entry name" value="Immunoglobulins"/>
    <property type="match status" value="3"/>
</dbReference>
<dbReference type="EMBL" id="JAATIS010008546">
    <property type="protein sequence ID" value="KAG2457534.1"/>
    <property type="molecule type" value="Genomic_DNA"/>
</dbReference>
<organism evidence="12 13">
    <name type="scientific">Polypterus senegalus</name>
    <name type="common">Senegal bichir</name>
    <dbReference type="NCBI Taxonomy" id="55291"/>
    <lineage>
        <taxon>Eukaryota</taxon>
        <taxon>Metazoa</taxon>
        <taxon>Chordata</taxon>
        <taxon>Craniata</taxon>
        <taxon>Vertebrata</taxon>
        <taxon>Euteleostomi</taxon>
        <taxon>Actinopterygii</taxon>
        <taxon>Polypteriformes</taxon>
        <taxon>Polypteridae</taxon>
        <taxon>Polypterus</taxon>
    </lineage>
</organism>
<evidence type="ECO:0000256" key="8">
    <source>
        <dbReference type="ARBA" id="ARBA00023157"/>
    </source>
</evidence>
<evidence type="ECO:0000256" key="2">
    <source>
        <dbReference type="ARBA" id="ARBA00007810"/>
    </source>
</evidence>
<evidence type="ECO:0000256" key="4">
    <source>
        <dbReference type="ARBA" id="ARBA00022729"/>
    </source>
</evidence>
<feature type="non-terminal residue" evidence="12">
    <location>
        <position position="1"/>
    </location>
</feature>
<evidence type="ECO:0000259" key="11">
    <source>
        <dbReference type="PROSITE" id="PS50835"/>
    </source>
</evidence>
<evidence type="ECO:0000256" key="3">
    <source>
        <dbReference type="ARBA" id="ARBA00022692"/>
    </source>
</evidence>
<dbReference type="Pfam" id="PF13927">
    <property type="entry name" value="Ig_3"/>
    <property type="match status" value="2"/>
</dbReference>
<dbReference type="FunFam" id="2.60.40.10:FF:000013">
    <property type="entry name" value="cell adhesion molecule 1 isoform X1"/>
    <property type="match status" value="1"/>
</dbReference>
<dbReference type="SMART" id="SM00408">
    <property type="entry name" value="IGc2"/>
    <property type="match status" value="2"/>
</dbReference>
<protein>
    <submittedName>
        <fullName evidence="12">CADM3 protein</fullName>
    </submittedName>
</protein>
<evidence type="ECO:0000256" key="6">
    <source>
        <dbReference type="ARBA" id="ARBA00022989"/>
    </source>
</evidence>
<dbReference type="InterPro" id="IPR003599">
    <property type="entry name" value="Ig_sub"/>
</dbReference>
<accession>A0A8X7WYA7</accession>
<evidence type="ECO:0000256" key="1">
    <source>
        <dbReference type="ARBA" id="ARBA00004479"/>
    </source>
</evidence>
<keyword evidence="13" id="KW-1185">Reference proteome</keyword>
<dbReference type="InterPro" id="IPR013162">
    <property type="entry name" value="CD80_C2-set"/>
</dbReference>
<keyword evidence="9" id="KW-0393">Immunoglobulin domain</keyword>
<evidence type="ECO:0000313" key="13">
    <source>
        <dbReference type="Proteomes" id="UP000886611"/>
    </source>
</evidence>
<dbReference type="GO" id="GO:0042734">
    <property type="term" value="C:presynaptic membrane"/>
    <property type="evidence" value="ECO:0007669"/>
    <property type="project" value="TreeGrafter"/>
</dbReference>
<comment type="similarity">
    <text evidence="2">Belongs to the nectin family.</text>
</comment>
<dbReference type="Proteomes" id="UP000886611">
    <property type="component" value="Unassembled WGS sequence"/>
</dbReference>
<dbReference type="PANTHER" id="PTHR45889:SF5">
    <property type="entry name" value="CELL ADHESION MOLECULE 3"/>
    <property type="match status" value="1"/>
</dbReference>
<evidence type="ECO:0000256" key="5">
    <source>
        <dbReference type="ARBA" id="ARBA00022737"/>
    </source>
</evidence>
<keyword evidence="3 10" id="KW-0812">Transmembrane</keyword>
<feature type="non-terminal residue" evidence="12">
    <location>
        <position position="442"/>
    </location>
</feature>
<dbReference type="InterPro" id="IPR003598">
    <property type="entry name" value="Ig_sub2"/>
</dbReference>
<keyword evidence="7 10" id="KW-0472">Membrane</keyword>
<dbReference type="AlphaFoldDB" id="A0A8X7WYA7"/>
<gene>
    <name evidence="12" type="primary">Cadm3</name>
    <name evidence="12" type="ORF">GTO96_0012358</name>
</gene>
<dbReference type="InterPro" id="IPR007110">
    <property type="entry name" value="Ig-like_dom"/>
</dbReference>
<evidence type="ECO:0000313" key="12">
    <source>
        <dbReference type="EMBL" id="KAG2457534.1"/>
    </source>
</evidence>
<keyword evidence="8" id="KW-1015">Disulfide bond</keyword>
<reference evidence="12 13" key="1">
    <citation type="journal article" date="2021" name="Cell">
        <title>Tracing the genetic footprints of vertebrate landing in non-teleost ray-finned fishes.</title>
        <authorList>
            <person name="Bi X."/>
            <person name="Wang K."/>
            <person name="Yang L."/>
            <person name="Pan H."/>
            <person name="Jiang H."/>
            <person name="Wei Q."/>
            <person name="Fang M."/>
            <person name="Yu H."/>
            <person name="Zhu C."/>
            <person name="Cai Y."/>
            <person name="He Y."/>
            <person name="Gan X."/>
            <person name="Zeng H."/>
            <person name="Yu D."/>
            <person name="Zhu Y."/>
            <person name="Jiang H."/>
            <person name="Qiu Q."/>
            <person name="Yang H."/>
            <person name="Zhang Y.E."/>
            <person name="Wang W."/>
            <person name="Zhu M."/>
            <person name="He S."/>
            <person name="Zhang G."/>
        </authorList>
    </citation>
    <scope>NUCLEOTIDE SEQUENCE [LARGE SCALE GENOMIC DNA]</scope>
    <source>
        <strain evidence="12">Bchr_013</strain>
    </source>
</reference>
<comment type="caution">
    <text evidence="12">The sequence shown here is derived from an EMBL/GenBank/DDBJ whole genome shotgun (WGS) entry which is preliminary data.</text>
</comment>
<sequence length="442" mass="48230">MSWRDEDGLHPVTDISFFFLGQLNSVTNNETFQPVTSDEIVVAGGTVTLTCRVARNDNSSLQWSNPTQQTLYFGEKKALRDHRIQLVESTPTELTISISSVHLGDEGEYTCSIFTMPVHTAKATVTVLGVPQNPLISGYHSPVKEGEVLHLTCLTHGSKPAARLRWFKGLEELQGKSHTEQDSNGRTFTVISNVELNVTQADDNVDITCSVDHPSLQQAEKTSKQNIRVQYKPSVTIEPEPTMPREGEKFYLRCHGYGNPEPSKFEWSKQDSVLPVLAKADDNFLRFEALNKSDNGVYVCKASNSMGSGSAEHKLYVQDVHAALSRPSLFPFTSVNSALPPARESPSPTASSARSNTIGRADPSAILASSSIDHAVIGGVVAVIVFILLCLLIVLGRYLIRHKGTYLTHEAKGSDDAADADTAIINAEGGQAGVEDKKEYFI</sequence>
<dbReference type="GO" id="GO:0007156">
    <property type="term" value="P:homophilic cell adhesion via plasma membrane adhesion molecules"/>
    <property type="evidence" value="ECO:0007669"/>
    <property type="project" value="TreeGrafter"/>
</dbReference>
<evidence type="ECO:0000256" key="9">
    <source>
        <dbReference type="ARBA" id="ARBA00023319"/>
    </source>
</evidence>